<evidence type="ECO:0000256" key="1">
    <source>
        <dbReference type="SAM" id="MobiDB-lite"/>
    </source>
</evidence>
<protein>
    <submittedName>
        <fullName evidence="5">Uncharacterized protein</fullName>
    </submittedName>
</protein>
<feature type="signal peptide" evidence="3">
    <location>
        <begin position="1"/>
        <end position="18"/>
    </location>
</feature>
<keyword evidence="4" id="KW-1185">Reference proteome</keyword>
<reference evidence="5" key="1">
    <citation type="submission" date="2022-11" db="UniProtKB">
        <authorList>
            <consortium name="WormBaseParasite"/>
        </authorList>
    </citation>
    <scope>IDENTIFICATION</scope>
</reference>
<sequence>MKLCFKILFYFFVVLSLGFSDTSNDSLILDGNVRDEVNGLLSSDGSVTAKQKNKDVELYGNGRINLTLDDEKLVLKVCDSCTGTSTVCYESVIGLSDRGAAGTCFESSCKVEIEGKTNVITFGGTPFYKKRFTGCITSTMNYEFANVKSSYKSDDVAGCMPKIAEADKMVKLFVNIEDGCSVTVTNAKIHAPPATTTSPTKVPSPTQSPPNDSAEASSFPDWGYAIIGIAILIVILFIGFVV</sequence>
<dbReference type="AlphaFoldDB" id="A0A914QRK5"/>
<dbReference type="WBParaSite" id="PDA_v2.g6357.t1">
    <property type="protein sequence ID" value="PDA_v2.g6357.t1"/>
    <property type="gene ID" value="PDA_v2.g6357"/>
</dbReference>
<evidence type="ECO:0000313" key="5">
    <source>
        <dbReference type="WBParaSite" id="PDA_v2.g6357.t1"/>
    </source>
</evidence>
<feature type="transmembrane region" description="Helical" evidence="2">
    <location>
        <begin position="222"/>
        <end position="241"/>
    </location>
</feature>
<accession>A0A914QRK5</accession>
<feature type="chain" id="PRO_5036929235" evidence="3">
    <location>
        <begin position="19"/>
        <end position="242"/>
    </location>
</feature>
<feature type="compositionally biased region" description="Low complexity" evidence="1">
    <location>
        <begin position="192"/>
        <end position="205"/>
    </location>
</feature>
<keyword evidence="2" id="KW-1133">Transmembrane helix</keyword>
<evidence type="ECO:0000313" key="4">
    <source>
        <dbReference type="Proteomes" id="UP000887578"/>
    </source>
</evidence>
<organism evidence="4 5">
    <name type="scientific">Panagrolaimus davidi</name>
    <dbReference type="NCBI Taxonomy" id="227884"/>
    <lineage>
        <taxon>Eukaryota</taxon>
        <taxon>Metazoa</taxon>
        <taxon>Ecdysozoa</taxon>
        <taxon>Nematoda</taxon>
        <taxon>Chromadorea</taxon>
        <taxon>Rhabditida</taxon>
        <taxon>Tylenchina</taxon>
        <taxon>Panagrolaimomorpha</taxon>
        <taxon>Panagrolaimoidea</taxon>
        <taxon>Panagrolaimidae</taxon>
        <taxon>Panagrolaimus</taxon>
    </lineage>
</organism>
<name>A0A914QRK5_9BILA</name>
<dbReference type="Proteomes" id="UP000887578">
    <property type="component" value="Unplaced"/>
</dbReference>
<keyword evidence="2" id="KW-0472">Membrane</keyword>
<keyword evidence="3" id="KW-0732">Signal</keyword>
<feature type="region of interest" description="Disordered" evidence="1">
    <location>
        <begin position="191"/>
        <end position="215"/>
    </location>
</feature>
<evidence type="ECO:0000256" key="3">
    <source>
        <dbReference type="SAM" id="SignalP"/>
    </source>
</evidence>
<keyword evidence="2" id="KW-0812">Transmembrane</keyword>
<proteinExistence type="predicted"/>
<evidence type="ECO:0000256" key="2">
    <source>
        <dbReference type="SAM" id="Phobius"/>
    </source>
</evidence>